<evidence type="ECO:0000256" key="4">
    <source>
        <dbReference type="ARBA" id="ARBA00022553"/>
    </source>
</evidence>
<proteinExistence type="predicted"/>
<feature type="compositionally biased region" description="Basic and acidic residues" evidence="15">
    <location>
        <begin position="682"/>
        <end position="701"/>
    </location>
</feature>
<dbReference type="PANTHER" id="PTHR47984">
    <property type="entry name" value="OS01G0323000 PROTEIN"/>
    <property type="match status" value="1"/>
</dbReference>
<organism evidence="18">
    <name type="scientific">Setaria italica</name>
    <name type="common">Foxtail millet</name>
    <name type="synonym">Panicum italicum</name>
    <dbReference type="NCBI Taxonomy" id="4555"/>
    <lineage>
        <taxon>Eukaryota</taxon>
        <taxon>Viridiplantae</taxon>
        <taxon>Streptophyta</taxon>
        <taxon>Embryophyta</taxon>
        <taxon>Tracheophyta</taxon>
        <taxon>Spermatophyta</taxon>
        <taxon>Magnoliopsida</taxon>
        <taxon>Liliopsida</taxon>
        <taxon>Poales</taxon>
        <taxon>Poaceae</taxon>
        <taxon>PACMAD clade</taxon>
        <taxon>Panicoideae</taxon>
        <taxon>Panicodae</taxon>
        <taxon>Paniceae</taxon>
        <taxon>Cenchrinae</taxon>
        <taxon>Setaria</taxon>
    </lineage>
</organism>
<evidence type="ECO:0000256" key="16">
    <source>
        <dbReference type="SAM" id="Phobius"/>
    </source>
</evidence>
<evidence type="ECO:0000256" key="8">
    <source>
        <dbReference type="ARBA" id="ARBA00022777"/>
    </source>
</evidence>
<dbReference type="SMART" id="SM00220">
    <property type="entry name" value="S_TKc"/>
    <property type="match status" value="1"/>
</dbReference>
<evidence type="ECO:0000313" key="18">
    <source>
        <dbReference type="EMBL" id="RCV25283.1"/>
    </source>
</evidence>
<evidence type="ECO:0000256" key="1">
    <source>
        <dbReference type="ARBA" id="ARBA00004167"/>
    </source>
</evidence>
<keyword evidence="11 16" id="KW-0472">Membrane</keyword>
<dbReference type="FunFam" id="1.10.510.10:FF:000035">
    <property type="entry name" value="Putative receptor-like serine/threonine-protein kinase"/>
    <property type="match status" value="1"/>
</dbReference>
<keyword evidence="6 16" id="KW-0812">Transmembrane</keyword>
<feature type="region of interest" description="Disordered" evidence="15">
    <location>
        <begin position="644"/>
        <end position="710"/>
    </location>
</feature>
<evidence type="ECO:0000256" key="14">
    <source>
        <dbReference type="PROSITE-ProRule" id="PRU10141"/>
    </source>
</evidence>
<name>A0A368R569_SETIT</name>
<evidence type="ECO:0000256" key="15">
    <source>
        <dbReference type="SAM" id="MobiDB-lite"/>
    </source>
</evidence>
<dbReference type="GO" id="GO:0004674">
    <property type="term" value="F:protein serine/threonine kinase activity"/>
    <property type="evidence" value="ECO:0007669"/>
    <property type="project" value="UniProtKB-KW"/>
</dbReference>
<dbReference type="GO" id="GO:0005524">
    <property type="term" value="F:ATP binding"/>
    <property type="evidence" value="ECO:0007669"/>
    <property type="project" value="UniProtKB-UniRule"/>
</dbReference>
<evidence type="ECO:0000256" key="2">
    <source>
        <dbReference type="ARBA" id="ARBA00012513"/>
    </source>
</evidence>
<protein>
    <recommendedName>
        <fullName evidence="2">non-specific serine/threonine protein kinase</fullName>
        <ecNumber evidence="2">2.7.11.1</ecNumber>
    </recommendedName>
</protein>
<evidence type="ECO:0000256" key="11">
    <source>
        <dbReference type="ARBA" id="ARBA00023136"/>
    </source>
</evidence>
<evidence type="ECO:0000256" key="5">
    <source>
        <dbReference type="ARBA" id="ARBA00022679"/>
    </source>
</evidence>
<comment type="catalytic activity">
    <reaction evidence="13">
        <text>L-seryl-[protein] + ATP = O-phospho-L-seryl-[protein] + ADP + H(+)</text>
        <dbReference type="Rhea" id="RHEA:17989"/>
        <dbReference type="Rhea" id="RHEA-COMP:9863"/>
        <dbReference type="Rhea" id="RHEA-COMP:11604"/>
        <dbReference type="ChEBI" id="CHEBI:15378"/>
        <dbReference type="ChEBI" id="CHEBI:29999"/>
        <dbReference type="ChEBI" id="CHEBI:30616"/>
        <dbReference type="ChEBI" id="CHEBI:83421"/>
        <dbReference type="ChEBI" id="CHEBI:456216"/>
        <dbReference type="EC" id="2.7.11.1"/>
    </reaction>
</comment>
<evidence type="ECO:0000259" key="17">
    <source>
        <dbReference type="PROSITE" id="PS50011"/>
    </source>
</evidence>
<dbReference type="CDD" id="cd14066">
    <property type="entry name" value="STKc_IRAK"/>
    <property type="match status" value="1"/>
</dbReference>
<dbReference type="PROSITE" id="PS00107">
    <property type="entry name" value="PROTEIN_KINASE_ATP"/>
    <property type="match status" value="1"/>
</dbReference>
<keyword evidence="4" id="KW-0597">Phosphoprotein</keyword>
<dbReference type="InterPro" id="IPR000719">
    <property type="entry name" value="Prot_kinase_dom"/>
</dbReference>
<keyword evidence="8" id="KW-0418">Kinase</keyword>
<dbReference type="Gene3D" id="3.30.200.20">
    <property type="entry name" value="Phosphorylase Kinase, domain 1"/>
    <property type="match status" value="1"/>
</dbReference>
<dbReference type="AlphaFoldDB" id="A0A368R569"/>
<evidence type="ECO:0000256" key="9">
    <source>
        <dbReference type="ARBA" id="ARBA00022840"/>
    </source>
</evidence>
<keyword evidence="5" id="KW-0808">Transferase</keyword>
<evidence type="ECO:0000256" key="12">
    <source>
        <dbReference type="ARBA" id="ARBA00047899"/>
    </source>
</evidence>
<comment type="catalytic activity">
    <reaction evidence="12">
        <text>L-threonyl-[protein] + ATP = O-phospho-L-threonyl-[protein] + ADP + H(+)</text>
        <dbReference type="Rhea" id="RHEA:46608"/>
        <dbReference type="Rhea" id="RHEA-COMP:11060"/>
        <dbReference type="Rhea" id="RHEA-COMP:11605"/>
        <dbReference type="ChEBI" id="CHEBI:15378"/>
        <dbReference type="ChEBI" id="CHEBI:30013"/>
        <dbReference type="ChEBI" id="CHEBI:30616"/>
        <dbReference type="ChEBI" id="CHEBI:61977"/>
        <dbReference type="ChEBI" id="CHEBI:456216"/>
        <dbReference type="EC" id="2.7.11.1"/>
    </reaction>
</comment>
<dbReference type="InterPro" id="IPR017441">
    <property type="entry name" value="Protein_kinase_ATP_BS"/>
</dbReference>
<dbReference type="GO" id="GO:0016020">
    <property type="term" value="C:membrane"/>
    <property type="evidence" value="ECO:0007669"/>
    <property type="project" value="UniProtKB-SubCell"/>
</dbReference>
<keyword evidence="3" id="KW-0723">Serine/threonine-protein kinase</keyword>
<dbReference type="STRING" id="4555.A0A368R569"/>
<dbReference type="InterPro" id="IPR008271">
    <property type="entry name" value="Ser/Thr_kinase_AS"/>
</dbReference>
<dbReference type="EMBL" id="CM003532">
    <property type="protein sequence ID" value="RCV25283.1"/>
    <property type="molecule type" value="Genomic_DNA"/>
</dbReference>
<feature type="transmembrane region" description="Helical" evidence="16">
    <location>
        <begin position="222"/>
        <end position="246"/>
    </location>
</feature>
<accession>A0A368R569</accession>
<dbReference type="PROSITE" id="PS00108">
    <property type="entry name" value="PROTEIN_KINASE_ST"/>
    <property type="match status" value="1"/>
</dbReference>
<feature type="region of interest" description="Disordered" evidence="15">
    <location>
        <begin position="1"/>
        <end position="23"/>
    </location>
</feature>
<dbReference type="Gene3D" id="1.10.510.10">
    <property type="entry name" value="Transferase(Phosphotransferase) domain 1"/>
    <property type="match status" value="1"/>
</dbReference>
<dbReference type="InterPro" id="IPR052232">
    <property type="entry name" value="RLK_Ser/Thr-Kinase"/>
</dbReference>
<dbReference type="EC" id="2.7.11.1" evidence="2"/>
<gene>
    <name evidence="18" type="ORF">SETIT_5G154300v2</name>
</gene>
<feature type="domain" description="Protein kinase" evidence="17">
    <location>
        <begin position="387"/>
        <end position="651"/>
    </location>
</feature>
<dbReference type="Pfam" id="PF00069">
    <property type="entry name" value="Pkinase"/>
    <property type="match status" value="1"/>
</dbReference>
<dbReference type="PANTHER" id="PTHR47984:SF14">
    <property type="entry name" value="OS01G0323000 PROTEIN"/>
    <property type="match status" value="1"/>
</dbReference>
<keyword evidence="9 14" id="KW-0067">ATP-binding</keyword>
<sequence>MYLAVRRGPFTDPETPRHRRAQERSLIRAPPPASFNLFPNPPLIHHLFSNFFRKEKNKQQRGKQKEQPAPTPACLLLACCLCAAHHPRRLRFVPSPFADFFGGKGKQASAEILHRYHSPTAPIRPSTGQKAYLHPPSVSLSPSLRRTVPGGRRWEACVCFSRAAGSSGLLSPAGAEIRPLGRRLRSFSAGAGSWHPAMESPTASPTLKDHLSAPTGPLHLKVWEVVCIALGVFMVVVFFVAVWLTIRSKKRVRRASANIPITQIPAISKEIKEVRVEEVPASDFAAHDGVLLTIQDKCSDRDSDKAMAHLGVSKSRRGDESHSGSFRYMDKDAGFQSAEEGGSGTFRQASAHAITAPSPLVGLPEFSYLGWGHWFTLRDLELATNRFSKDNIIGEGGYGIVYRGQLINGSPVAVKKLLNNLGQAEKEFRVEVEAIGHVRHKNLVRLLGYCVEGTQRMLVYEYVNNGNLEQWLHGAMSQRGSLTWEARIKILLGTAKALAYLHEAIEPKVVHRDIKSSNILIDDEFESKVSDFGLAKLLGAGKSHVTTRVMGTFGYVAPEYANTGLLNEKSDIYSFGVVLLEAITGRDPVDYGRPANEVNLVDWLKMMVASRRSEEVVDPTIETRPSTRALKRALLTALRCVDPDSEKRPKMGQVVRMLESDDPIPRGDRRSKHHRGGSTEMDSQRDNNSDTEKSDNPDSKPSRSRASSSK</sequence>
<dbReference type="OrthoDB" id="4062651at2759"/>
<dbReference type="SUPFAM" id="SSF56112">
    <property type="entry name" value="Protein kinase-like (PK-like)"/>
    <property type="match status" value="1"/>
</dbReference>
<dbReference type="InterPro" id="IPR011009">
    <property type="entry name" value="Kinase-like_dom_sf"/>
</dbReference>
<evidence type="ECO:0000256" key="7">
    <source>
        <dbReference type="ARBA" id="ARBA00022741"/>
    </source>
</evidence>
<comment type="subcellular location">
    <subcellularLocation>
        <location evidence="1">Membrane</location>
        <topology evidence="1">Single-pass membrane protein</topology>
    </subcellularLocation>
</comment>
<evidence type="ECO:0000256" key="3">
    <source>
        <dbReference type="ARBA" id="ARBA00022527"/>
    </source>
</evidence>
<evidence type="ECO:0000256" key="6">
    <source>
        <dbReference type="ARBA" id="ARBA00022692"/>
    </source>
</evidence>
<feature type="binding site" evidence="14">
    <location>
        <position position="416"/>
    </location>
    <ligand>
        <name>ATP</name>
        <dbReference type="ChEBI" id="CHEBI:30616"/>
    </ligand>
</feature>
<reference evidence="18" key="2">
    <citation type="submission" date="2015-07" db="EMBL/GenBank/DDBJ databases">
        <authorList>
            <person name="Noorani M."/>
        </authorList>
    </citation>
    <scope>NUCLEOTIDE SEQUENCE</scope>
    <source>
        <strain evidence="18">Yugu1</strain>
    </source>
</reference>
<evidence type="ECO:0000256" key="10">
    <source>
        <dbReference type="ARBA" id="ARBA00022989"/>
    </source>
</evidence>
<dbReference type="PROSITE" id="PS50011">
    <property type="entry name" value="PROTEIN_KINASE_DOM"/>
    <property type="match status" value="1"/>
</dbReference>
<keyword evidence="7 14" id="KW-0547">Nucleotide-binding</keyword>
<dbReference type="FunFam" id="3.30.200.20:FF:000083">
    <property type="entry name" value="Putative receptor-like protein kinase"/>
    <property type="match status" value="1"/>
</dbReference>
<keyword evidence="10 16" id="KW-1133">Transmembrane helix</keyword>
<reference evidence="18" key="1">
    <citation type="journal article" date="2012" name="Nat. Biotechnol.">
        <title>Reference genome sequence of the model plant Setaria.</title>
        <authorList>
            <person name="Bennetzen J.L."/>
            <person name="Schmutz J."/>
            <person name="Wang H."/>
            <person name="Percifield R."/>
            <person name="Hawkins J."/>
            <person name="Pontaroli A.C."/>
            <person name="Estep M."/>
            <person name="Feng L."/>
            <person name="Vaughn J.N."/>
            <person name="Grimwood J."/>
            <person name="Jenkins J."/>
            <person name="Barry K."/>
            <person name="Lindquist E."/>
            <person name="Hellsten U."/>
            <person name="Deshpande S."/>
            <person name="Wang X."/>
            <person name="Wu X."/>
            <person name="Mitros T."/>
            <person name="Triplett J."/>
            <person name="Yang X."/>
            <person name="Ye C.Y."/>
            <person name="Mauro-Herrera M."/>
            <person name="Wang L."/>
            <person name="Li P."/>
            <person name="Sharma M."/>
            <person name="Sharma R."/>
            <person name="Ronald P.C."/>
            <person name="Panaud O."/>
            <person name="Kellogg E.A."/>
            <person name="Brutnell T.P."/>
            <person name="Doust A.N."/>
            <person name="Tuskan G.A."/>
            <person name="Rokhsar D."/>
            <person name="Devos K.M."/>
        </authorList>
    </citation>
    <scope>NUCLEOTIDE SEQUENCE [LARGE SCALE GENOMIC DNA]</scope>
    <source>
        <strain evidence="18">Yugu1</strain>
    </source>
</reference>
<evidence type="ECO:0000256" key="13">
    <source>
        <dbReference type="ARBA" id="ARBA00048679"/>
    </source>
</evidence>